<dbReference type="Gene3D" id="3.40.50.720">
    <property type="entry name" value="NAD(P)-binding Rossmann-like Domain"/>
    <property type="match status" value="1"/>
</dbReference>
<feature type="domain" description="Enoyl reductase (ER)" evidence="2">
    <location>
        <begin position="21"/>
        <end position="346"/>
    </location>
</feature>
<dbReference type="PANTHER" id="PTHR11695">
    <property type="entry name" value="ALCOHOL DEHYDROGENASE RELATED"/>
    <property type="match status" value="1"/>
</dbReference>
<dbReference type="SUPFAM" id="SSF50129">
    <property type="entry name" value="GroES-like"/>
    <property type="match status" value="1"/>
</dbReference>
<dbReference type="OrthoDB" id="9992527at2759"/>
<name>A0A9P6II51_9FUNG</name>
<dbReference type="Pfam" id="PF13602">
    <property type="entry name" value="ADH_zinc_N_2"/>
    <property type="match status" value="1"/>
</dbReference>
<keyword evidence="4" id="KW-1185">Reference proteome</keyword>
<dbReference type="InterPro" id="IPR036291">
    <property type="entry name" value="NAD(P)-bd_dom_sf"/>
</dbReference>
<dbReference type="GO" id="GO:0008270">
    <property type="term" value="F:zinc ion binding"/>
    <property type="evidence" value="ECO:0007669"/>
    <property type="project" value="InterPro"/>
</dbReference>
<organism evidence="3 4">
    <name type="scientific">Modicella reniformis</name>
    <dbReference type="NCBI Taxonomy" id="1440133"/>
    <lineage>
        <taxon>Eukaryota</taxon>
        <taxon>Fungi</taxon>
        <taxon>Fungi incertae sedis</taxon>
        <taxon>Mucoromycota</taxon>
        <taxon>Mortierellomycotina</taxon>
        <taxon>Mortierellomycetes</taxon>
        <taxon>Mortierellales</taxon>
        <taxon>Mortierellaceae</taxon>
        <taxon>Modicella</taxon>
    </lineage>
</organism>
<comment type="caution">
    <text evidence="3">The sequence shown here is derived from an EMBL/GenBank/DDBJ whole genome shotgun (WGS) entry which is preliminary data.</text>
</comment>
<evidence type="ECO:0000313" key="3">
    <source>
        <dbReference type="EMBL" id="KAF9923241.1"/>
    </source>
</evidence>
<proteinExistence type="predicted"/>
<dbReference type="InterPro" id="IPR002364">
    <property type="entry name" value="Quin_OxRdtase/zeta-crystal_CS"/>
</dbReference>
<keyword evidence="1" id="KW-0560">Oxidoreductase</keyword>
<evidence type="ECO:0000259" key="2">
    <source>
        <dbReference type="SMART" id="SM00829"/>
    </source>
</evidence>
<dbReference type="EMBL" id="JAAAHW010010731">
    <property type="protein sequence ID" value="KAF9923241.1"/>
    <property type="molecule type" value="Genomic_DNA"/>
</dbReference>
<evidence type="ECO:0000256" key="1">
    <source>
        <dbReference type="ARBA" id="ARBA00023002"/>
    </source>
</evidence>
<dbReference type="SMART" id="SM00829">
    <property type="entry name" value="PKS_ER"/>
    <property type="match status" value="1"/>
</dbReference>
<dbReference type="CDD" id="cd08267">
    <property type="entry name" value="MDR1"/>
    <property type="match status" value="1"/>
</dbReference>
<accession>A0A9P6II51</accession>
<dbReference type="PANTHER" id="PTHR11695:SF294">
    <property type="entry name" value="RETICULON-4-INTERACTING PROTEIN 1, MITOCHONDRIAL"/>
    <property type="match status" value="1"/>
</dbReference>
<dbReference type="GO" id="GO:0016491">
    <property type="term" value="F:oxidoreductase activity"/>
    <property type="evidence" value="ECO:0007669"/>
    <property type="project" value="UniProtKB-KW"/>
</dbReference>
<dbReference type="InterPro" id="IPR050700">
    <property type="entry name" value="YIM1/Zinc_Alcohol_DH_Fams"/>
</dbReference>
<sequence>MAIFAPSLPTTIKSIEWTTIGQPSDILSFNEAAPLPNVTGSNILVRVHATALNPVDWKMMKMGGIPSLLMPNIKVPCLDISGTVVALGPKAGKKVQIGDQVMAMLKFTQSGGLTEYTIVDESLVVKKPERWSFEQAASWPLVATTVWRALVEYGRIKKGDKVLINGASGGTGTVGVQLAKALGAYVVGVCSTSNVQLVKNLGADEVVDYKTTDATEKYTNQDFDIVFDTVTTGEWLWTKRHTLLKPSGNLVLIVSSESTLENPLQLLYTGAQIAGNKTLSLLQWGPGYHLFTAFPDGQVLAKAIKTLDEDAKADPVIDSVHEFTLSSVLSAIDKSKSGRAKGKIVIKIH</sequence>
<dbReference type="SUPFAM" id="SSF51735">
    <property type="entry name" value="NAD(P)-binding Rossmann-fold domains"/>
    <property type="match status" value="1"/>
</dbReference>
<protein>
    <recommendedName>
        <fullName evidence="2">Enoyl reductase (ER) domain-containing protein</fullName>
    </recommendedName>
</protein>
<dbReference type="PROSITE" id="PS01162">
    <property type="entry name" value="QOR_ZETA_CRYSTAL"/>
    <property type="match status" value="1"/>
</dbReference>
<gene>
    <name evidence="3" type="ORF">BGZ65_009006</name>
</gene>
<dbReference type="Proteomes" id="UP000749646">
    <property type="component" value="Unassembled WGS sequence"/>
</dbReference>
<dbReference type="InterPro" id="IPR011032">
    <property type="entry name" value="GroES-like_sf"/>
</dbReference>
<dbReference type="InterPro" id="IPR013154">
    <property type="entry name" value="ADH-like_N"/>
</dbReference>
<dbReference type="Gene3D" id="3.90.180.10">
    <property type="entry name" value="Medium-chain alcohol dehydrogenases, catalytic domain"/>
    <property type="match status" value="1"/>
</dbReference>
<dbReference type="InterPro" id="IPR020843">
    <property type="entry name" value="ER"/>
</dbReference>
<dbReference type="GO" id="GO:0005739">
    <property type="term" value="C:mitochondrion"/>
    <property type="evidence" value="ECO:0007669"/>
    <property type="project" value="TreeGrafter"/>
</dbReference>
<dbReference type="Pfam" id="PF08240">
    <property type="entry name" value="ADH_N"/>
    <property type="match status" value="1"/>
</dbReference>
<dbReference type="AlphaFoldDB" id="A0A9P6II51"/>
<reference evidence="3" key="1">
    <citation type="journal article" date="2020" name="Fungal Divers.">
        <title>Resolving the Mortierellaceae phylogeny through synthesis of multi-gene phylogenetics and phylogenomics.</title>
        <authorList>
            <person name="Vandepol N."/>
            <person name="Liber J."/>
            <person name="Desiro A."/>
            <person name="Na H."/>
            <person name="Kennedy M."/>
            <person name="Barry K."/>
            <person name="Grigoriev I.V."/>
            <person name="Miller A.N."/>
            <person name="O'Donnell K."/>
            <person name="Stajich J.E."/>
            <person name="Bonito G."/>
        </authorList>
    </citation>
    <scope>NUCLEOTIDE SEQUENCE</scope>
    <source>
        <strain evidence="3">MES-2147</strain>
    </source>
</reference>
<evidence type="ECO:0000313" key="4">
    <source>
        <dbReference type="Proteomes" id="UP000749646"/>
    </source>
</evidence>